<evidence type="ECO:0000256" key="4">
    <source>
        <dbReference type="ARBA" id="ARBA00017522"/>
    </source>
</evidence>
<dbReference type="InterPro" id="IPR006419">
    <property type="entry name" value="NMN_transpt_PnuC"/>
</dbReference>
<dbReference type="RefSeq" id="WP_068705959.1">
    <property type="nucleotide sequence ID" value="NZ_BDCR01000004.1"/>
</dbReference>
<evidence type="ECO:0000256" key="9">
    <source>
        <dbReference type="ARBA" id="ARBA00023136"/>
    </source>
</evidence>
<evidence type="ECO:0000256" key="8">
    <source>
        <dbReference type="ARBA" id="ARBA00022989"/>
    </source>
</evidence>
<feature type="transmembrane region" description="Helical" evidence="10">
    <location>
        <begin position="141"/>
        <end position="158"/>
    </location>
</feature>
<dbReference type="OrthoDB" id="9791248at2"/>
<organism evidence="11 12">
    <name type="scientific">Paludibacter jiangxiensis</name>
    <dbReference type="NCBI Taxonomy" id="681398"/>
    <lineage>
        <taxon>Bacteria</taxon>
        <taxon>Pseudomonadati</taxon>
        <taxon>Bacteroidota</taxon>
        <taxon>Bacteroidia</taxon>
        <taxon>Bacteroidales</taxon>
        <taxon>Paludibacteraceae</taxon>
        <taxon>Paludibacter</taxon>
    </lineage>
</organism>
<keyword evidence="9 10" id="KW-0472">Membrane</keyword>
<dbReference type="Proteomes" id="UP000076586">
    <property type="component" value="Unassembled WGS sequence"/>
</dbReference>
<feature type="transmembrane region" description="Helical" evidence="10">
    <location>
        <begin position="68"/>
        <end position="87"/>
    </location>
</feature>
<dbReference type="PANTHER" id="PTHR36122">
    <property type="entry name" value="NICOTINAMIDE RIBOSIDE TRANSPORTER PNUC"/>
    <property type="match status" value="1"/>
</dbReference>
<reference evidence="12" key="2">
    <citation type="journal article" date="2017" name="Genome Announc.">
        <title>Draft genome sequence of Paludibacter jiangxiensis NM7(T), a propionate-producing fermentative bacterium.</title>
        <authorList>
            <person name="Qiu Y.-L."/>
            <person name="Tourlousse D.M."/>
            <person name="Matsuura N."/>
            <person name="Ohashi A."/>
            <person name="Sekiguchi Y."/>
        </authorList>
    </citation>
    <scope>NUCLEOTIDE SEQUENCE [LARGE SCALE GENOMIC DNA]</scope>
    <source>
        <strain evidence="12">NM7</strain>
    </source>
</reference>
<feature type="transmembrane region" description="Helical" evidence="10">
    <location>
        <begin position="108"/>
        <end position="129"/>
    </location>
</feature>
<dbReference type="PANTHER" id="PTHR36122:SF2">
    <property type="entry name" value="NICOTINAMIDE RIBOSIDE TRANSPORTER PNUC"/>
    <property type="match status" value="1"/>
</dbReference>
<gene>
    <name evidence="11" type="ORF">PJIAN_4686</name>
</gene>
<feature type="transmembrane region" description="Helical" evidence="10">
    <location>
        <begin position="15"/>
        <end position="36"/>
    </location>
</feature>
<keyword evidence="8 10" id="KW-1133">Transmembrane helix</keyword>
<evidence type="ECO:0000313" key="11">
    <source>
        <dbReference type="EMBL" id="GAT64137.1"/>
    </source>
</evidence>
<accession>A0A161LGN8</accession>
<name>A0A161LGN8_9BACT</name>
<evidence type="ECO:0000256" key="6">
    <source>
        <dbReference type="ARBA" id="ARBA00022475"/>
    </source>
</evidence>
<feature type="transmembrane region" description="Helical" evidence="10">
    <location>
        <begin position="165"/>
        <end position="181"/>
    </location>
</feature>
<evidence type="ECO:0000313" key="12">
    <source>
        <dbReference type="Proteomes" id="UP000076586"/>
    </source>
</evidence>
<feature type="transmembrane region" description="Helical" evidence="10">
    <location>
        <begin position="43"/>
        <end position="62"/>
    </location>
</feature>
<dbReference type="STRING" id="681398.PJIAN_4686"/>
<dbReference type="AlphaFoldDB" id="A0A161LGN8"/>
<proteinExistence type="inferred from homology"/>
<keyword evidence="6" id="KW-1003">Cell membrane</keyword>
<evidence type="ECO:0000256" key="1">
    <source>
        <dbReference type="ARBA" id="ARBA00002672"/>
    </source>
</evidence>
<dbReference type="Pfam" id="PF04973">
    <property type="entry name" value="NMN_transporter"/>
    <property type="match status" value="1"/>
</dbReference>
<protein>
    <recommendedName>
        <fullName evidence="4">Nicotinamide riboside transporter PnuC</fullName>
    </recommendedName>
</protein>
<dbReference type="GO" id="GO:0005886">
    <property type="term" value="C:plasma membrane"/>
    <property type="evidence" value="ECO:0007669"/>
    <property type="project" value="UniProtKB-SubCell"/>
</dbReference>
<evidence type="ECO:0000256" key="10">
    <source>
        <dbReference type="SAM" id="Phobius"/>
    </source>
</evidence>
<reference evidence="12" key="1">
    <citation type="submission" date="2016-04" db="EMBL/GenBank/DDBJ databases">
        <title>Draft genome sequence of Paludibacter jiangxiensis strain NM7.</title>
        <authorList>
            <person name="Qiu Y."/>
            <person name="Matsuura N."/>
            <person name="Ohashi A."/>
            <person name="Tourlousse M.D."/>
            <person name="Sekiguchi Y."/>
        </authorList>
    </citation>
    <scope>NUCLEOTIDE SEQUENCE [LARGE SCALE GENOMIC DNA]</scope>
    <source>
        <strain evidence="12">NM7</strain>
    </source>
</reference>
<evidence type="ECO:0000256" key="3">
    <source>
        <dbReference type="ARBA" id="ARBA00006669"/>
    </source>
</evidence>
<comment type="subcellular location">
    <subcellularLocation>
        <location evidence="2">Cell membrane</location>
        <topology evidence="2">Multi-pass membrane protein</topology>
    </subcellularLocation>
</comment>
<comment type="function">
    <text evidence="1">Required for nicotinamide riboside transport across the inner membrane.</text>
</comment>
<evidence type="ECO:0000256" key="2">
    <source>
        <dbReference type="ARBA" id="ARBA00004651"/>
    </source>
</evidence>
<comment type="similarity">
    <text evidence="3">Belongs to the nicotinamide ribonucleoside (NR) uptake permease (TC 4.B.1) family.</text>
</comment>
<comment type="caution">
    <text evidence="11">The sequence shown here is derived from an EMBL/GenBank/DDBJ whole genome shotgun (WGS) entry which is preliminary data.</text>
</comment>
<keyword evidence="5" id="KW-0813">Transport</keyword>
<sequence>MTEFLSINYTIAEFLGYKMSLVELLGTVTGILAVILATQSNIWSWPVGLVNFVLAFILYYQVSLYSDMFLQIYYVITGIYGWIYWYGMKTEEQTPITLLTIRGRIVHIILMIVGTIGIGYFMSHIHQIIPTVFPTPAAYPYPDSFVAVLSILANWMLAQRKIENWIVWIVIDIICTVMYWLKGIQFFSLEYLIFTLMAIYGLANWIKLYKTRHEEVKI</sequence>
<feature type="transmembrane region" description="Helical" evidence="10">
    <location>
        <begin position="187"/>
        <end position="206"/>
    </location>
</feature>
<dbReference type="EMBL" id="BDCR01000004">
    <property type="protein sequence ID" value="GAT64137.1"/>
    <property type="molecule type" value="Genomic_DNA"/>
</dbReference>
<dbReference type="NCBIfam" id="TIGR01528">
    <property type="entry name" value="NMN_trans_PnuC"/>
    <property type="match status" value="1"/>
</dbReference>
<keyword evidence="7 10" id="KW-0812">Transmembrane</keyword>
<evidence type="ECO:0000256" key="7">
    <source>
        <dbReference type="ARBA" id="ARBA00022692"/>
    </source>
</evidence>
<dbReference type="GO" id="GO:0034257">
    <property type="term" value="F:nicotinamide riboside transmembrane transporter activity"/>
    <property type="evidence" value="ECO:0007669"/>
    <property type="project" value="InterPro"/>
</dbReference>
<evidence type="ECO:0000256" key="5">
    <source>
        <dbReference type="ARBA" id="ARBA00022448"/>
    </source>
</evidence>
<keyword evidence="12" id="KW-1185">Reference proteome</keyword>